<evidence type="ECO:0000313" key="1">
    <source>
        <dbReference type="EMBL" id="RUS30344.1"/>
    </source>
</evidence>
<name>A0A433QKP9_9FUNG</name>
<sequence length="94" mass="10259">MLVVNKIVLRHPAAATVDFAPLFLGHLDVPEYLVHMIFADEGAQMRLGMRRVPDDEGARLGDKGLKETVVDATLDVDTRATEADLHGTAFSNKS</sequence>
<accession>A0A433QKP9</accession>
<proteinExistence type="predicted"/>
<gene>
    <name evidence="1" type="ORF">BC938DRAFT_479529</name>
</gene>
<organism evidence="1 2">
    <name type="scientific">Jimgerdemannia flammicorona</name>
    <dbReference type="NCBI Taxonomy" id="994334"/>
    <lineage>
        <taxon>Eukaryota</taxon>
        <taxon>Fungi</taxon>
        <taxon>Fungi incertae sedis</taxon>
        <taxon>Mucoromycota</taxon>
        <taxon>Mucoromycotina</taxon>
        <taxon>Endogonomycetes</taxon>
        <taxon>Endogonales</taxon>
        <taxon>Endogonaceae</taxon>
        <taxon>Jimgerdemannia</taxon>
    </lineage>
</organism>
<dbReference type="Proteomes" id="UP000274822">
    <property type="component" value="Unassembled WGS sequence"/>
</dbReference>
<keyword evidence="2" id="KW-1185">Reference proteome</keyword>
<comment type="caution">
    <text evidence="1">The sequence shown here is derived from an EMBL/GenBank/DDBJ whole genome shotgun (WGS) entry which is preliminary data.</text>
</comment>
<reference evidence="1 2" key="1">
    <citation type="journal article" date="2018" name="New Phytol.">
        <title>Phylogenomics of Endogonaceae and evolution of mycorrhizas within Mucoromycota.</title>
        <authorList>
            <person name="Chang Y."/>
            <person name="Desiro A."/>
            <person name="Na H."/>
            <person name="Sandor L."/>
            <person name="Lipzen A."/>
            <person name="Clum A."/>
            <person name="Barry K."/>
            <person name="Grigoriev I.V."/>
            <person name="Martin F.M."/>
            <person name="Stajich J.E."/>
            <person name="Smith M.E."/>
            <person name="Bonito G."/>
            <person name="Spatafora J.W."/>
        </authorList>
    </citation>
    <scope>NUCLEOTIDE SEQUENCE [LARGE SCALE GENOMIC DNA]</scope>
    <source>
        <strain evidence="1 2">AD002</strain>
    </source>
</reference>
<protein>
    <submittedName>
        <fullName evidence="1">Uncharacterized protein</fullName>
    </submittedName>
</protein>
<dbReference type="AlphaFoldDB" id="A0A433QKP9"/>
<dbReference type="EMBL" id="RBNJ01004000">
    <property type="protein sequence ID" value="RUS30344.1"/>
    <property type="molecule type" value="Genomic_DNA"/>
</dbReference>
<evidence type="ECO:0000313" key="2">
    <source>
        <dbReference type="Proteomes" id="UP000274822"/>
    </source>
</evidence>